<accession>A0AAE0WGU9</accession>
<gene>
    <name evidence="2" type="ORF">LTR78_008663</name>
</gene>
<keyword evidence="3" id="KW-1185">Reference proteome</keyword>
<evidence type="ECO:0000256" key="1">
    <source>
        <dbReference type="SAM" id="Phobius"/>
    </source>
</evidence>
<dbReference type="AlphaFoldDB" id="A0AAE0WGU9"/>
<protein>
    <submittedName>
        <fullName evidence="2">Uncharacterized protein</fullName>
    </submittedName>
</protein>
<keyword evidence="1" id="KW-1133">Transmembrane helix</keyword>
<keyword evidence="1" id="KW-0812">Transmembrane</keyword>
<evidence type="ECO:0000313" key="2">
    <source>
        <dbReference type="EMBL" id="KAK3671385.1"/>
    </source>
</evidence>
<reference evidence="2" key="1">
    <citation type="submission" date="2023-07" db="EMBL/GenBank/DDBJ databases">
        <title>Black Yeasts Isolated from many extreme environments.</title>
        <authorList>
            <person name="Coleine C."/>
            <person name="Stajich J.E."/>
            <person name="Selbmann L."/>
        </authorList>
    </citation>
    <scope>NUCLEOTIDE SEQUENCE</scope>
    <source>
        <strain evidence="2">CCFEE 5485</strain>
    </source>
</reference>
<organism evidence="2 3">
    <name type="scientific">Recurvomyces mirabilis</name>
    <dbReference type="NCBI Taxonomy" id="574656"/>
    <lineage>
        <taxon>Eukaryota</taxon>
        <taxon>Fungi</taxon>
        <taxon>Dikarya</taxon>
        <taxon>Ascomycota</taxon>
        <taxon>Pezizomycotina</taxon>
        <taxon>Dothideomycetes</taxon>
        <taxon>Dothideomycetidae</taxon>
        <taxon>Mycosphaerellales</taxon>
        <taxon>Teratosphaeriaceae</taxon>
        <taxon>Recurvomyces</taxon>
    </lineage>
</organism>
<evidence type="ECO:0000313" key="3">
    <source>
        <dbReference type="Proteomes" id="UP001274830"/>
    </source>
</evidence>
<dbReference type="Proteomes" id="UP001274830">
    <property type="component" value="Unassembled WGS sequence"/>
</dbReference>
<sequence>MANTIVQDQMHELNDFENAQWNEPNHNDQSLPRADGGKDAWLFLASCFVLEALIWVFIVLRLEDELLTWRQASPTPSVSFKRTIAPMSPSRSMRAT</sequence>
<name>A0AAE0WGU9_9PEZI</name>
<dbReference type="EMBL" id="JAUTXT010000043">
    <property type="protein sequence ID" value="KAK3671385.1"/>
    <property type="molecule type" value="Genomic_DNA"/>
</dbReference>
<keyword evidence="1" id="KW-0472">Membrane</keyword>
<comment type="caution">
    <text evidence="2">The sequence shown here is derived from an EMBL/GenBank/DDBJ whole genome shotgun (WGS) entry which is preliminary data.</text>
</comment>
<proteinExistence type="predicted"/>
<feature type="transmembrane region" description="Helical" evidence="1">
    <location>
        <begin position="40"/>
        <end position="60"/>
    </location>
</feature>